<evidence type="ECO:0000259" key="4">
    <source>
        <dbReference type="Pfam" id="PF05567"/>
    </source>
</evidence>
<dbReference type="InterPro" id="IPR013320">
    <property type="entry name" value="ConA-like_dom_sf"/>
</dbReference>
<organism evidence="5 6">
    <name type="scientific">Variovorax rhizosphaerae</name>
    <dbReference type="NCBI Taxonomy" id="1836200"/>
    <lineage>
        <taxon>Bacteria</taxon>
        <taxon>Pseudomonadati</taxon>
        <taxon>Pseudomonadota</taxon>
        <taxon>Betaproteobacteria</taxon>
        <taxon>Burkholderiales</taxon>
        <taxon>Comamonadaceae</taxon>
        <taxon>Variovorax</taxon>
    </lineage>
</organism>
<dbReference type="Proteomes" id="UP001385892">
    <property type="component" value="Unassembled WGS sequence"/>
</dbReference>
<dbReference type="RefSeq" id="WP_340342066.1">
    <property type="nucleotide sequence ID" value="NZ_JBBKZT010000004.1"/>
</dbReference>
<gene>
    <name evidence="5" type="ORF">WKW82_09660</name>
</gene>
<sequence length="1105" mass="114198">MTSRFFRWLLTLLALGPWALGAQAEVISDTLTGASSAYRWQSLGGACLTAGDGSGSIPKCVGHPYYVSRGSTLVGGVTGQLATTADPVGAGALRLTNGGSNSTGQTGAVYSKFDFQSNQGVEVTFKTVTYGGNGANGTGADGIAFFLVNGDKVTNVDATTKTGADGGSLGYSCANAKGNNDGLYGGYVGLGIDEFGNFANPGDNTATGPGFVPGGVTLRGAGNVNWAGLSSDSASANNYPTSLTAAQQQEAVGNTCRTGKLWNYSNPSAPVATLNPVLDYNHIATSTLPATSPIANQQGIANPTRGNAKPITYGLKITQDGFLSLNYSYDGGAAQSVINNKLITADNGPLPTKFRFGFVAGTGSGTNVHEIVCFKAAPVNVASSSAGINAAQVRVGTQLYLASYHPVNWWGQLTATNLGIDATGAVSISAKANWDGSCVLTGGVCDSTGVATPTQASDDRNILTSDNSIGVPFRWGATGFPGISDAQKNALNAEDRLKYLRGDRTNELPANPVAGKTYYRVRDSVLGDIINSSPTWVGPPRAPFTASWKDLLSRTAVQEGSSYSAFALAQATRTNVVYAGANDGMLHGFRAGAYDAAGAFNAANNDGKEVLAYMPAQALNTIYSTTPALDFSSPQYGHNSFVDATPGTGDLYYNGQWHTWLVGGLGAGGNAAGVIGDNTNIATGAIYALDVTTPNDFSEGNAGTLVVGEWSSSNLSCLATLNCNENLGSTYGTPIIRRMHDGNWAVIFGNGLNSKNGGAGIFIMTVDQLTGVKTFRYLAAGTGSARKTTGERNGIAYVTSADLDGDNVIDYLYAGDVFGNVWRYDVTSAIPTNWGVRLDPIFSTGGLPITSRMTVTSVMAGSTAPRLMVSFGTGQIYPQTLSAAAKPATGAQQMFGVWDWDMDGTVAAPGWNTKGSTQYTSLAAPQTVNVSTLQAQTVITEASYSSGQISGARVVSRNPICWAGSTACASGNDKFGWSVPLDPTEQIVYNPIITDGLFLVNTTLPAVNQVLSCDQQPASGFTMVIDPGTGAPPPTTYFVNAARSLVAAPGQVIAGIGLSGVGSPSVVSVGTRRFGVMQTVGGVAKAEEVVPPKGSGARLTWIKRR</sequence>
<evidence type="ECO:0000256" key="2">
    <source>
        <dbReference type="ARBA" id="ARBA00022837"/>
    </source>
</evidence>
<dbReference type="EMBL" id="JBBKZT010000004">
    <property type="protein sequence ID" value="MEJ8846915.1"/>
    <property type="molecule type" value="Genomic_DNA"/>
</dbReference>
<keyword evidence="1" id="KW-0479">Metal-binding</keyword>
<keyword evidence="2" id="KW-0106">Calcium</keyword>
<dbReference type="Gene3D" id="2.60.120.200">
    <property type="match status" value="1"/>
</dbReference>
<comment type="caution">
    <text evidence="5">The sequence shown here is derived from an EMBL/GenBank/DDBJ whole genome shotgun (WGS) entry which is preliminary data.</text>
</comment>
<evidence type="ECO:0000256" key="1">
    <source>
        <dbReference type="ARBA" id="ARBA00022723"/>
    </source>
</evidence>
<keyword evidence="3" id="KW-0732">Signal</keyword>
<dbReference type="InterPro" id="IPR008707">
    <property type="entry name" value="B-propeller_PilY1"/>
</dbReference>
<dbReference type="Pfam" id="PF05567">
    <property type="entry name" value="T4P_PilY1"/>
    <property type="match status" value="1"/>
</dbReference>
<evidence type="ECO:0000313" key="5">
    <source>
        <dbReference type="EMBL" id="MEJ8846915.1"/>
    </source>
</evidence>
<keyword evidence="6" id="KW-1185">Reference proteome</keyword>
<protein>
    <submittedName>
        <fullName evidence="5">PilC/PilY family type IV pilus protein</fullName>
    </submittedName>
</protein>
<proteinExistence type="predicted"/>
<name>A0ABU8WHB9_9BURK</name>
<reference evidence="5 6" key="1">
    <citation type="submission" date="2024-03" db="EMBL/GenBank/DDBJ databases">
        <title>Novel species of the genus Variovorax.</title>
        <authorList>
            <person name="Liu Q."/>
            <person name="Xin Y.-H."/>
        </authorList>
    </citation>
    <scope>NUCLEOTIDE SEQUENCE [LARGE SCALE GENOMIC DNA]</scope>
    <source>
        <strain evidence="5 6">KACC 18900</strain>
    </source>
</reference>
<feature type="domain" description="PilY1 beta-propeller" evidence="4">
    <location>
        <begin position="526"/>
        <end position="915"/>
    </location>
</feature>
<feature type="chain" id="PRO_5046434743" evidence="3">
    <location>
        <begin position="25"/>
        <end position="1105"/>
    </location>
</feature>
<evidence type="ECO:0000313" key="6">
    <source>
        <dbReference type="Proteomes" id="UP001385892"/>
    </source>
</evidence>
<feature type="signal peptide" evidence="3">
    <location>
        <begin position="1"/>
        <end position="24"/>
    </location>
</feature>
<evidence type="ECO:0000256" key="3">
    <source>
        <dbReference type="SAM" id="SignalP"/>
    </source>
</evidence>
<dbReference type="SUPFAM" id="SSF49899">
    <property type="entry name" value="Concanavalin A-like lectins/glucanases"/>
    <property type="match status" value="1"/>
</dbReference>
<accession>A0ABU8WHB9</accession>